<dbReference type="Proteomes" id="UP000596660">
    <property type="component" value="Unplaced"/>
</dbReference>
<protein>
    <submittedName>
        <fullName evidence="1">Uncharacterized protein</fullName>
    </submittedName>
</protein>
<dbReference type="EnsemblPlants" id="AUR62011642-RA">
    <property type="protein sequence ID" value="AUR62011642-RA:cds"/>
    <property type="gene ID" value="AUR62011642"/>
</dbReference>
<dbReference type="Gramene" id="AUR62011642-RA">
    <property type="protein sequence ID" value="AUR62011642-RA:cds"/>
    <property type="gene ID" value="AUR62011642"/>
</dbReference>
<sequence>MHSLFFCMAACSIWRMSMFENLLEEEPHESFVECWKWLLYKVIMDTMVRMAALMWAAWRCRNLIIFENASPDAVQVAVGFWLCGRGCRSPCLIGGDEDAAADADVVVLVVGRRSDVLTSGCGCGCRWS</sequence>
<name>A0A803LEN6_CHEQI</name>
<organism evidence="1 2">
    <name type="scientific">Chenopodium quinoa</name>
    <name type="common">Quinoa</name>
    <dbReference type="NCBI Taxonomy" id="63459"/>
    <lineage>
        <taxon>Eukaryota</taxon>
        <taxon>Viridiplantae</taxon>
        <taxon>Streptophyta</taxon>
        <taxon>Embryophyta</taxon>
        <taxon>Tracheophyta</taxon>
        <taxon>Spermatophyta</taxon>
        <taxon>Magnoliopsida</taxon>
        <taxon>eudicotyledons</taxon>
        <taxon>Gunneridae</taxon>
        <taxon>Pentapetalae</taxon>
        <taxon>Caryophyllales</taxon>
        <taxon>Chenopodiaceae</taxon>
        <taxon>Chenopodioideae</taxon>
        <taxon>Atripliceae</taxon>
        <taxon>Chenopodium</taxon>
    </lineage>
</organism>
<accession>A0A803LEN6</accession>
<reference evidence="1" key="2">
    <citation type="submission" date="2021-03" db="UniProtKB">
        <authorList>
            <consortium name="EnsemblPlants"/>
        </authorList>
    </citation>
    <scope>IDENTIFICATION</scope>
</reference>
<reference evidence="1" key="1">
    <citation type="journal article" date="2017" name="Nature">
        <title>The genome of Chenopodium quinoa.</title>
        <authorList>
            <person name="Jarvis D.E."/>
            <person name="Ho Y.S."/>
            <person name="Lightfoot D.J."/>
            <person name="Schmoeckel S.M."/>
            <person name="Li B."/>
            <person name="Borm T.J.A."/>
            <person name="Ohyanagi H."/>
            <person name="Mineta K."/>
            <person name="Michell C.T."/>
            <person name="Saber N."/>
            <person name="Kharbatia N.M."/>
            <person name="Rupper R.R."/>
            <person name="Sharp A.R."/>
            <person name="Dally N."/>
            <person name="Boughton B.A."/>
            <person name="Woo Y.H."/>
            <person name="Gao G."/>
            <person name="Schijlen E.G.W.M."/>
            <person name="Guo X."/>
            <person name="Momin A.A."/>
            <person name="Negrao S."/>
            <person name="Al-Babili S."/>
            <person name="Gehring C."/>
            <person name="Roessner U."/>
            <person name="Jung C."/>
            <person name="Murphy K."/>
            <person name="Arold S.T."/>
            <person name="Gojobori T."/>
            <person name="van der Linden C.G."/>
            <person name="van Loo E.N."/>
            <person name="Jellen E.N."/>
            <person name="Maughan P.J."/>
            <person name="Tester M."/>
        </authorList>
    </citation>
    <scope>NUCLEOTIDE SEQUENCE [LARGE SCALE GENOMIC DNA]</scope>
    <source>
        <strain evidence="1">cv. PI 614886</strain>
    </source>
</reference>
<dbReference type="AlphaFoldDB" id="A0A803LEN6"/>
<proteinExistence type="predicted"/>
<evidence type="ECO:0000313" key="2">
    <source>
        <dbReference type="Proteomes" id="UP000596660"/>
    </source>
</evidence>
<keyword evidence="2" id="KW-1185">Reference proteome</keyword>
<evidence type="ECO:0000313" key="1">
    <source>
        <dbReference type="EnsemblPlants" id="AUR62011642-RA:cds"/>
    </source>
</evidence>